<evidence type="ECO:0000256" key="2">
    <source>
        <dbReference type="ARBA" id="ARBA00022475"/>
    </source>
</evidence>
<evidence type="ECO:0000256" key="12">
    <source>
        <dbReference type="ARBA" id="ARBA00068093"/>
    </source>
</evidence>
<dbReference type="GO" id="GO:0005886">
    <property type="term" value="C:plasma membrane"/>
    <property type="evidence" value="ECO:0007669"/>
    <property type="project" value="UniProtKB-SubCell"/>
</dbReference>
<evidence type="ECO:0000313" key="18">
    <source>
        <dbReference type="EMBL" id="MXQ96312.1"/>
    </source>
</evidence>
<dbReference type="Gene3D" id="1.20.1070.10">
    <property type="entry name" value="Rhodopsin 7-helix transmembrane proteins"/>
    <property type="match status" value="1"/>
</dbReference>
<dbReference type="InterPro" id="IPR033992">
    <property type="entry name" value="NKR-like_CTLD"/>
</dbReference>
<feature type="transmembrane region" description="Helical" evidence="16">
    <location>
        <begin position="18"/>
        <end position="41"/>
    </location>
</feature>
<keyword evidence="3 16" id="KW-0812">Transmembrane</keyword>
<keyword evidence="5" id="KW-0391">Immunity</keyword>
<evidence type="ECO:0000256" key="5">
    <source>
        <dbReference type="ARBA" id="ARBA00022859"/>
    </source>
</evidence>
<evidence type="ECO:0000256" key="8">
    <source>
        <dbReference type="ARBA" id="ARBA00023136"/>
    </source>
</evidence>
<evidence type="ECO:0000256" key="15">
    <source>
        <dbReference type="RuleBase" id="RU004423"/>
    </source>
</evidence>
<organism evidence="18 19">
    <name type="scientific">Bos mutus</name>
    <name type="common">wild yak</name>
    <dbReference type="NCBI Taxonomy" id="72004"/>
    <lineage>
        <taxon>Eukaryota</taxon>
        <taxon>Metazoa</taxon>
        <taxon>Chordata</taxon>
        <taxon>Craniata</taxon>
        <taxon>Vertebrata</taxon>
        <taxon>Euteleostomi</taxon>
        <taxon>Mammalia</taxon>
        <taxon>Eutheria</taxon>
        <taxon>Laurasiatheria</taxon>
        <taxon>Artiodactyla</taxon>
        <taxon>Ruminantia</taxon>
        <taxon>Pecora</taxon>
        <taxon>Bovidae</taxon>
        <taxon>Bovinae</taxon>
        <taxon>Bos</taxon>
    </lineage>
</organism>
<dbReference type="Pfam" id="PF05296">
    <property type="entry name" value="TAS2R"/>
    <property type="match status" value="1"/>
</dbReference>
<dbReference type="InterPro" id="IPR016187">
    <property type="entry name" value="CTDL_fold"/>
</dbReference>
<comment type="similarity">
    <text evidence="15">Belongs to the G-protein coupled receptor T2R family.</text>
</comment>
<dbReference type="GO" id="GO:0033038">
    <property type="term" value="F:bitter taste receptor activity"/>
    <property type="evidence" value="ECO:0007669"/>
    <property type="project" value="InterPro"/>
</dbReference>
<evidence type="ECO:0000256" key="6">
    <source>
        <dbReference type="ARBA" id="ARBA00022968"/>
    </source>
</evidence>
<evidence type="ECO:0000256" key="13">
    <source>
        <dbReference type="ARBA" id="ARBA00076978"/>
    </source>
</evidence>
<keyword evidence="2" id="KW-1003">Cell membrane</keyword>
<evidence type="ECO:0000256" key="1">
    <source>
        <dbReference type="ARBA" id="ARBA00004401"/>
    </source>
</evidence>
<gene>
    <name evidence="18" type="ORF">E5288_WYG020349</name>
</gene>
<dbReference type="InterPro" id="IPR001304">
    <property type="entry name" value="C-type_lectin-like"/>
</dbReference>
<keyword evidence="9" id="KW-1015">Disulfide bond</keyword>
<name>A0A6B0S342_9CETA</name>
<dbReference type="PROSITE" id="PS50041">
    <property type="entry name" value="C_TYPE_LECTIN_2"/>
    <property type="match status" value="1"/>
</dbReference>
<keyword evidence="6" id="KW-0735">Signal-anchor</keyword>
<evidence type="ECO:0000256" key="11">
    <source>
        <dbReference type="ARBA" id="ARBA00054119"/>
    </source>
</evidence>
<evidence type="ECO:0000256" key="3">
    <source>
        <dbReference type="ARBA" id="ARBA00022692"/>
    </source>
</evidence>
<feature type="transmembrane region" description="Helical" evidence="16">
    <location>
        <begin position="143"/>
        <end position="163"/>
    </location>
</feature>
<comment type="subcellular location">
    <subcellularLocation>
        <location evidence="1">Cell membrane</location>
        <topology evidence="1">Single-pass type II membrane protein</topology>
    </subcellularLocation>
</comment>
<dbReference type="InterPro" id="IPR052869">
    <property type="entry name" value="CLEC5A"/>
</dbReference>
<dbReference type="Pfam" id="PF00059">
    <property type="entry name" value="Lectin_C"/>
    <property type="match status" value="1"/>
</dbReference>
<dbReference type="PANTHER" id="PTHR47536">
    <property type="entry name" value="C-TYPE LECTIN DOMAIN FAMILY 5 MEMBER A"/>
    <property type="match status" value="1"/>
</dbReference>
<evidence type="ECO:0000259" key="17">
    <source>
        <dbReference type="PROSITE" id="PS50041"/>
    </source>
</evidence>
<evidence type="ECO:0000256" key="4">
    <source>
        <dbReference type="ARBA" id="ARBA00022734"/>
    </source>
</evidence>
<protein>
    <recommendedName>
        <fullName evidence="12">C-type lectin domain family 5 member A</fullName>
    </recommendedName>
    <alternativeName>
        <fullName evidence="13">C-type lectin superfamily member 5</fullName>
    </alternativeName>
    <alternativeName>
        <fullName evidence="14">Myeloid DAP12-associating lectin 1</fullName>
    </alternativeName>
</protein>
<dbReference type="InterPro" id="IPR007960">
    <property type="entry name" value="TAS2R"/>
</dbReference>
<keyword evidence="4" id="KW-0430">Lectin</keyword>
<evidence type="ECO:0000256" key="16">
    <source>
        <dbReference type="SAM" id="Phobius"/>
    </source>
</evidence>
<reference evidence="18" key="1">
    <citation type="submission" date="2019-10" db="EMBL/GenBank/DDBJ databases">
        <title>The sequence and de novo assembly of the wild yak genome.</title>
        <authorList>
            <person name="Liu Y."/>
        </authorList>
    </citation>
    <scope>NUCLEOTIDE SEQUENCE [LARGE SCALE GENOMIC DNA]</scope>
    <source>
        <strain evidence="18">WY2019</strain>
    </source>
</reference>
<accession>A0A6B0S342</accession>
<dbReference type="EMBL" id="VBQZ03000157">
    <property type="protein sequence ID" value="MXQ96312.1"/>
    <property type="molecule type" value="Genomic_DNA"/>
</dbReference>
<proteinExistence type="inferred from homology"/>
<dbReference type="Gene3D" id="3.10.100.10">
    <property type="entry name" value="Mannose-Binding Protein A, subunit A"/>
    <property type="match status" value="1"/>
</dbReference>
<dbReference type="InterPro" id="IPR016186">
    <property type="entry name" value="C-type_lectin-like/link_sf"/>
</dbReference>
<dbReference type="GO" id="GO:0045087">
    <property type="term" value="P:innate immune response"/>
    <property type="evidence" value="ECO:0007669"/>
    <property type="project" value="TreeGrafter"/>
</dbReference>
<dbReference type="SUPFAM" id="SSF81321">
    <property type="entry name" value="Family A G protein-coupled receptor-like"/>
    <property type="match status" value="1"/>
</dbReference>
<dbReference type="AlphaFoldDB" id="A0A6B0S342"/>
<dbReference type="CDD" id="cd03593">
    <property type="entry name" value="CLECT_NK_receptors_like"/>
    <property type="match status" value="1"/>
</dbReference>
<dbReference type="GO" id="GO:0001618">
    <property type="term" value="F:virus receptor activity"/>
    <property type="evidence" value="ECO:0007669"/>
    <property type="project" value="UniProtKB-ARBA"/>
</dbReference>
<dbReference type="Proteomes" id="UP000322234">
    <property type="component" value="Unassembled WGS sequence"/>
</dbReference>
<evidence type="ECO:0000256" key="9">
    <source>
        <dbReference type="ARBA" id="ARBA00023157"/>
    </source>
</evidence>
<keyword evidence="7 16" id="KW-1133">Transmembrane helix</keyword>
<comment type="caution">
    <text evidence="18">The sequence shown here is derived from an EMBL/GenBank/DDBJ whole genome shotgun (WGS) entry which is preliminary data.</text>
</comment>
<evidence type="ECO:0000256" key="10">
    <source>
        <dbReference type="ARBA" id="ARBA00023180"/>
    </source>
</evidence>
<evidence type="ECO:0000256" key="7">
    <source>
        <dbReference type="ARBA" id="ARBA00022989"/>
    </source>
</evidence>
<feature type="domain" description="C-type lectin" evidence="17">
    <location>
        <begin position="412"/>
        <end position="518"/>
    </location>
</feature>
<dbReference type="PANTHER" id="PTHR47536:SF1">
    <property type="entry name" value="C-TYPE LECTIN DOMAIN FAMILY 5 MEMBER A"/>
    <property type="match status" value="1"/>
</dbReference>
<evidence type="ECO:0000256" key="14">
    <source>
        <dbReference type="ARBA" id="ARBA00079866"/>
    </source>
</evidence>
<keyword evidence="19" id="KW-1185">Reference proteome</keyword>
<dbReference type="GO" id="GO:0030246">
    <property type="term" value="F:carbohydrate binding"/>
    <property type="evidence" value="ECO:0007669"/>
    <property type="project" value="UniProtKB-KW"/>
</dbReference>
<dbReference type="SUPFAM" id="SSF56436">
    <property type="entry name" value="C-type lectin-like"/>
    <property type="match status" value="1"/>
</dbReference>
<feature type="transmembrane region" description="Helical" evidence="16">
    <location>
        <begin position="195"/>
        <end position="215"/>
    </location>
</feature>
<keyword evidence="10" id="KW-0325">Glycoprotein</keyword>
<comment type="function">
    <text evidence="11">Functions as a positive regulator of osteoclastogenesis. Cell surface receptor that signals via TYROBP. Regulates inflammatory responses.</text>
</comment>
<dbReference type="SMART" id="SM00034">
    <property type="entry name" value="CLECT"/>
    <property type="match status" value="1"/>
</dbReference>
<keyword evidence="8 16" id="KW-0472">Membrane</keyword>
<sequence>MVTLTHIVSVPSEVRNAFLFFSVLEFAVGILLNAFIFLVNFRDLVRRQPLSHCDLVLLSLSLTRLVLHGLLFLKAIQLTHFQRMKDPLSFSYQTIIVLWMIVHQAGLWLTMCLSLLYCSKIVRFSHAFLLHAASWISRKIPQMLLGAMPGIHPFFLAFPGFLWDAGVLPGEAYEDDEGQNQRLWGTQPGGSHTGAQVSCLFLLPVCAVTLCCLMLDTVADAVAQQGRGDGLHRDNGSLSLRTRSHSDLRECQAEEGCGHHSALGKEQLQGRWKMLARLEAIKFWKQQVGKRPINVYLWDFSNLTQEKFVRHEIQQLLMAMIPAIFPITREGLLISCIMNWHMIISALIVVVLKIVGMTLFLLYFPQIFGENNAIFIPTESSATVPQILGNGTVSFTPTESYGTVCPKGWDFHQGRCFFLSKSESSWNKSMNFCKEKGSTLAIVNTPEKLKFLQDITGAEKYFIGLLYQPVEKTWHWINNAKFNGNITNQGQNFHCVTIGLTKTYDAVSCDITYRWICEKKAQ</sequence>
<feature type="transmembrane region" description="Helical" evidence="16">
    <location>
        <begin position="96"/>
        <end position="122"/>
    </location>
</feature>
<feature type="transmembrane region" description="Helical" evidence="16">
    <location>
        <begin position="340"/>
        <end position="364"/>
    </location>
</feature>
<evidence type="ECO:0000313" key="19">
    <source>
        <dbReference type="Proteomes" id="UP000322234"/>
    </source>
</evidence>
<dbReference type="FunFam" id="3.10.100.10:FF:000065">
    <property type="entry name" value="C-type lectin domain family 5 member A"/>
    <property type="match status" value="1"/>
</dbReference>
<dbReference type="GO" id="GO:0004930">
    <property type="term" value="F:G protein-coupled receptor activity"/>
    <property type="evidence" value="ECO:0007669"/>
    <property type="project" value="InterPro"/>
</dbReference>